<gene>
    <name evidence="1" type="ORF">MM415B03288_0002</name>
</gene>
<organism evidence="1">
    <name type="scientific">viral metagenome</name>
    <dbReference type="NCBI Taxonomy" id="1070528"/>
    <lineage>
        <taxon>unclassified sequences</taxon>
        <taxon>metagenomes</taxon>
        <taxon>organismal metagenomes</taxon>
    </lineage>
</organism>
<evidence type="ECO:0000313" key="1">
    <source>
        <dbReference type="EMBL" id="QJA91686.1"/>
    </source>
</evidence>
<protein>
    <submittedName>
        <fullName evidence="1">Uncharacterized protein</fullName>
    </submittedName>
</protein>
<dbReference type="AlphaFoldDB" id="A0A6M3L9W4"/>
<proteinExistence type="predicted"/>
<reference evidence="1" key="1">
    <citation type="submission" date="2020-03" db="EMBL/GenBank/DDBJ databases">
        <title>The deep terrestrial virosphere.</title>
        <authorList>
            <person name="Holmfeldt K."/>
            <person name="Nilsson E."/>
            <person name="Simone D."/>
            <person name="Lopez-Fernandez M."/>
            <person name="Wu X."/>
            <person name="de Brujin I."/>
            <person name="Lundin D."/>
            <person name="Andersson A."/>
            <person name="Bertilsson S."/>
            <person name="Dopson M."/>
        </authorList>
    </citation>
    <scope>NUCLEOTIDE SEQUENCE</scope>
    <source>
        <strain evidence="1">MM415B03288</strain>
    </source>
</reference>
<dbReference type="EMBL" id="MT143006">
    <property type="protein sequence ID" value="QJA91686.1"/>
    <property type="molecule type" value="Genomic_DNA"/>
</dbReference>
<name>A0A6M3L9W4_9ZZZZ</name>
<accession>A0A6M3L9W4</accession>
<sequence>MFGKAKKIKDLEKLVEYYKGMVEGLERRTTQLGAQNDKLMDRFMATDFQTLQTFTLPERSELIPEYDPTTDDELAGEVLSG</sequence>